<comment type="caution">
    <text evidence="1">The sequence shown here is derived from an EMBL/GenBank/DDBJ whole genome shotgun (WGS) entry which is preliminary data.</text>
</comment>
<dbReference type="Proteomes" id="UP001497480">
    <property type="component" value="Unassembled WGS sequence"/>
</dbReference>
<sequence length="65" mass="7488">MDKDKDRVVGSEFTDEFMGRFVFSISDVPIRVPPDSSLAPQWYKLENKHGVKLQGELMISVWMAK</sequence>
<proteinExistence type="predicted"/>
<evidence type="ECO:0000313" key="1">
    <source>
        <dbReference type="EMBL" id="CAL0306160.1"/>
    </source>
</evidence>
<keyword evidence="2" id="KW-1185">Reference proteome</keyword>
<dbReference type="InterPro" id="IPR047259">
    <property type="entry name" value="QUIRKY-like"/>
</dbReference>
<dbReference type="InterPro" id="IPR035892">
    <property type="entry name" value="C2_domain_sf"/>
</dbReference>
<name>A0AAV1W9X5_LUPLU</name>
<evidence type="ECO:0000313" key="2">
    <source>
        <dbReference type="Proteomes" id="UP001497480"/>
    </source>
</evidence>
<dbReference type="SUPFAM" id="SSF49562">
    <property type="entry name" value="C2 domain (Calcium/lipid-binding domain, CaLB)"/>
    <property type="match status" value="1"/>
</dbReference>
<accession>A0AAV1W9X5</accession>
<protein>
    <submittedName>
        <fullName evidence="1">Uncharacterized protein</fullName>
    </submittedName>
</protein>
<organism evidence="1 2">
    <name type="scientific">Lupinus luteus</name>
    <name type="common">European yellow lupine</name>
    <dbReference type="NCBI Taxonomy" id="3873"/>
    <lineage>
        <taxon>Eukaryota</taxon>
        <taxon>Viridiplantae</taxon>
        <taxon>Streptophyta</taxon>
        <taxon>Embryophyta</taxon>
        <taxon>Tracheophyta</taxon>
        <taxon>Spermatophyta</taxon>
        <taxon>Magnoliopsida</taxon>
        <taxon>eudicotyledons</taxon>
        <taxon>Gunneridae</taxon>
        <taxon>Pentapetalae</taxon>
        <taxon>rosids</taxon>
        <taxon>fabids</taxon>
        <taxon>Fabales</taxon>
        <taxon>Fabaceae</taxon>
        <taxon>Papilionoideae</taxon>
        <taxon>50 kb inversion clade</taxon>
        <taxon>genistoids sensu lato</taxon>
        <taxon>core genistoids</taxon>
        <taxon>Genisteae</taxon>
        <taxon>Lupinus</taxon>
    </lineage>
</organism>
<dbReference type="PANTHER" id="PTHR31425:SF41">
    <property type="entry name" value="ANTHRANILATE PHOSPHORIBOSYLTRANSFERASE-LIKE PROTEIN"/>
    <property type="match status" value="1"/>
</dbReference>
<reference evidence="1 2" key="1">
    <citation type="submission" date="2024-03" db="EMBL/GenBank/DDBJ databases">
        <authorList>
            <person name="Martinez-Hernandez J."/>
        </authorList>
    </citation>
    <scope>NUCLEOTIDE SEQUENCE [LARGE SCALE GENOMIC DNA]</scope>
</reference>
<dbReference type="AlphaFoldDB" id="A0AAV1W9X5"/>
<dbReference type="EMBL" id="CAXHTB010000005">
    <property type="protein sequence ID" value="CAL0306160.1"/>
    <property type="molecule type" value="Genomic_DNA"/>
</dbReference>
<dbReference type="PANTHER" id="PTHR31425">
    <property type="entry name" value="PHOSPHORIBOSYLANTHRANILATE TRANSFERASE ISOFORM 1"/>
    <property type="match status" value="1"/>
</dbReference>
<gene>
    <name evidence="1" type="ORF">LLUT_LOCUS7220</name>
</gene>